<proteinExistence type="predicted"/>
<comment type="caution">
    <text evidence="3">The sequence shown here is derived from an EMBL/GenBank/DDBJ whole genome shotgun (WGS) entry which is preliminary data.</text>
</comment>
<dbReference type="PANTHER" id="PTHR30487:SF0">
    <property type="entry name" value="PREPILIN LEADER PEPTIDASE_N-METHYLTRANSFERASE-RELATED"/>
    <property type="match status" value="1"/>
</dbReference>
<dbReference type="RefSeq" id="WP_170270607.1">
    <property type="nucleotide sequence ID" value="NZ_JABEQB010000008.1"/>
</dbReference>
<evidence type="ECO:0000313" key="3">
    <source>
        <dbReference type="EMBL" id="NNG66410.1"/>
    </source>
</evidence>
<evidence type="ECO:0000256" key="1">
    <source>
        <dbReference type="SAM" id="Phobius"/>
    </source>
</evidence>
<reference evidence="3 4" key="1">
    <citation type="submission" date="2020-04" db="EMBL/GenBank/DDBJ databases">
        <title>Draft genome sequence of Caldanaerobacter sunterraneus. strain 1523vc isolated from Griffin hot spring, Kamchatka, Russia.</title>
        <authorList>
            <person name="Toshchakov S.V."/>
            <person name="Podosokorskaya O.A."/>
            <person name="Kublanov I.V."/>
            <person name="Korzhenkov A."/>
            <person name="Patrushev M.V."/>
        </authorList>
    </citation>
    <scope>NUCLEOTIDE SEQUENCE [LARGE SCALE GENOMIC DNA]</scope>
    <source>
        <strain evidence="3 4">1523vc</strain>
    </source>
</reference>
<dbReference type="Proteomes" id="UP000529861">
    <property type="component" value="Unassembled WGS sequence"/>
</dbReference>
<sequence length="147" mass="17135">MVFKRYFKFSLYILLFLIFDIFVAFLNPFIGIYLFIFFAGAFTGSFWLVLIDRIPKNRSILAPNTCDACGYIIPEEWTLPIIPYILQKGKCLNCGSRISLKYPMTEIFSGILFCAITYFSSLFYLLYFVVILSFILLIVSLYKKVKN</sequence>
<keyword evidence="1" id="KW-0812">Transmembrane</keyword>
<dbReference type="InterPro" id="IPR010627">
    <property type="entry name" value="Prepilin_pept_A24_N"/>
</dbReference>
<keyword evidence="1" id="KW-0472">Membrane</keyword>
<dbReference type="GO" id="GO:0006465">
    <property type="term" value="P:signal peptide processing"/>
    <property type="evidence" value="ECO:0007669"/>
    <property type="project" value="TreeGrafter"/>
</dbReference>
<evidence type="ECO:0000313" key="4">
    <source>
        <dbReference type="Proteomes" id="UP000529861"/>
    </source>
</evidence>
<keyword evidence="1" id="KW-1133">Transmembrane helix</keyword>
<feature type="domain" description="Prepilin peptidase A24 N-terminal" evidence="2">
    <location>
        <begin position="39"/>
        <end position="118"/>
    </location>
</feature>
<dbReference type="AlphaFoldDB" id="A0A7Y2L689"/>
<dbReference type="Pfam" id="PF06750">
    <property type="entry name" value="A24_N_bact"/>
    <property type="match status" value="1"/>
</dbReference>
<dbReference type="GO" id="GO:0005886">
    <property type="term" value="C:plasma membrane"/>
    <property type="evidence" value="ECO:0007669"/>
    <property type="project" value="TreeGrafter"/>
</dbReference>
<organism evidence="3 4">
    <name type="scientific">Caldanaerobacter subterraneus</name>
    <dbReference type="NCBI Taxonomy" id="911092"/>
    <lineage>
        <taxon>Bacteria</taxon>
        <taxon>Bacillati</taxon>
        <taxon>Bacillota</taxon>
        <taxon>Clostridia</taxon>
        <taxon>Thermoanaerobacterales</taxon>
        <taxon>Thermoanaerobacteraceae</taxon>
        <taxon>Caldanaerobacter</taxon>
    </lineage>
</organism>
<feature type="transmembrane region" description="Helical" evidence="1">
    <location>
        <begin position="32"/>
        <end position="51"/>
    </location>
</feature>
<evidence type="ECO:0000259" key="2">
    <source>
        <dbReference type="Pfam" id="PF06750"/>
    </source>
</evidence>
<dbReference type="EMBL" id="JABEQB010000008">
    <property type="protein sequence ID" value="NNG66410.1"/>
    <property type="molecule type" value="Genomic_DNA"/>
</dbReference>
<protein>
    <submittedName>
        <fullName evidence="3">Prepilin peptidase</fullName>
    </submittedName>
</protein>
<feature type="transmembrane region" description="Helical" evidence="1">
    <location>
        <begin position="124"/>
        <end position="142"/>
    </location>
</feature>
<feature type="transmembrane region" description="Helical" evidence="1">
    <location>
        <begin position="9"/>
        <end position="26"/>
    </location>
</feature>
<accession>A0A7Y2L689</accession>
<name>A0A7Y2L689_9THEO</name>
<dbReference type="GO" id="GO:0004190">
    <property type="term" value="F:aspartic-type endopeptidase activity"/>
    <property type="evidence" value="ECO:0007669"/>
    <property type="project" value="TreeGrafter"/>
</dbReference>
<dbReference type="PANTHER" id="PTHR30487">
    <property type="entry name" value="TYPE 4 PREPILIN-LIKE PROTEINS LEADER PEPTIDE-PROCESSING ENZYME"/>
    <property type="match status" value="1"/>
</dbReference>
<dbReference type="InterPro" id="IPR050882">
    <property type="entry name" value="Prepilin_peptidase/N-MTase"/>
</dbReference>
<feature type="transmembrane region" description="Helical" evidence="1">
    <location>
        <begin position="100"/>
        <end position="118"/>
    </location>
</feature>
<gene>
    <name evidence="3" type="ORF">HKI81_04045</name>
</gene>